<accession>A0A2T0SNH3</accession>
<dbReference type="RefSeq" id="WP_012931375.1">
    <property type="nucleotide sequence ID" value="NZ_PVTE01000015.1"/>
</dbReference>
<dbReference type="Gene3D" id="3.40.190.10">
    <property type="entry name" value="Periplasmic binding protein-like II"/>
    <property type="match status" value="2"/>
</dbReference>
<keyword evidence="3" id="KW-1185">Reference proteome</keyword>
<keyword evidence="1" id="KW-0732">Signal</keyword>
<feature type="chain" id="PRO_5015473689" evidence="1">
    <location>
        <begin position="19"/>
        <end position="247"/>
    </location>
</feature>
<protein>
    <submittedName>
        <fullName evidence="2">Accessory colonization factor AcfC</fullName>
    </submittedName>
</protein>
<dbReference type="SUPFAM" id="SSF53850">
    <property type="entry name" value="Periplasmic binding protein-like II"/>
    <property type="match status" value="1"/>
</dbReference>
<dbReference type="Proteomes" id="UP000238375">
    <property type="component" value="Unassembled WGS sequence"/>
</dbReference>
<dbReference type="CDD" id="cd13519">
    <property type="entry name" value="PBP2_PEB3_AcfC"/>
    <property type="match status" value="1"/>
</dbReference>
<sequence>MKTLLIALLMTTPLLTDAQTTTDTLYVYGPGGPLGPMNECATLFGEQTGHPVKVIAGPEANWLPQAQQRADLFFGGSEYMLTQLTAAHPDLIDAGSRTELYRRAAAILVRPGNPKGIKTLRNLTRPGITLLDVNGAGQLGLWEDLAGRQKLIGGIQANIGQSFANSALGIAAWKQDSRYDAWITYSSWHNRLTAETDLVRLPAAETVYRGTPVALSKTTRQPAIVRQFVDFLRSEAGHGIFKKWGWD</sequence>
<evidence type="ECO:0000313" key="3">
    <source>
        <dbReference type="Proteomes" id="UP000238375"/>
    </source>
</evidence>
<comment type="caution">
    <text evidence="2">The sequence shown here is derived from an EMBL/GenBank/DDBJ whole genome shotgun (WGS) entry which is preliminary data.</text>
</comment>
<dbReference type="EMBL" id="PVTE01000015">
    <property type="protein sequence ID" value="PRY34964.1"/>
    <property type="molecule type" value="Genomic_DNA"/>
</dbReference>
<name>A0A2T0SNH3_9BACT</name>
<dbReference type="OrthoDB" id="9804758at2"/>
<dbReference type="Pfam" id="PF13531">
    <property type="entry name" value="SBP_bac_11"/>
    <property type="match status" value="1"/>
</dbReference>
<feature type="signal peptide" evidence="1">
    <location>
        <begin position="1"/>
        <end position="18"/>
    </location>
</feature>
<gene>
    <name evidence="2" type="ORF">CLV58_11547</name>
</gene>
<evidence type="ECO:0000256" key="1">
    <source>
        <dbReference type="SAM" id="SignalP"/>
    </source>
</evidence>
<proteinExistence type="predicted"/>
<organism evidence="2 3">
    <name type="scientific">Spirosoma oryzae</name>
    <dbReference type="NCBI Taxonomy" id="1469603"/>
    <lineage>
        <taxon>Bacteria</taxon>
        <taxon>Pseudomonadati</taxon>
        <taxon>Bacteroidota</taxon>
        <taxon>Cytophagia</taxon>
        <taxon>Cytophagales</taxon>
        <taxon>Cytophagaceae</taxon>
        <taxon>Spirosoma</taxon>
    </lineage>
</organism>
<evidence type="ECO:0000313" key="2">
    <source>
        <dbReference type="EMBL" id="PRY34964.1"/>
    </source>
</evidence>
<dbReference type="AlphaFoldDB" id="A0A2T0SNH3"/>
<reference evidence="2 3" key="1">
    <citation type="submission" date="2018-03" db="EMBL/GenBank/DDBJ databases">
        <title>Genomic Encyclopedia of Archaeal and Bacterial Type Strains, Phase II (KMG-II): from individual species to whole genera.</title>
        <authorList>
            <person name="Goeker M."/>
        </authorList>
    </citation>
    <scope>NUCLEOTIDE SEQUENCE [LARGE SCALE GENOMIC DNA]</scope>
    <source>
        <strain evidence="2 3">DSM 28354</strain>
    </source>
</reference>